<reference evidence="3 4" key="1">
    <citation type="journal article" date="2025" name="Anaerobe">
        <title>Description of Anaerococcus kampingiae sp. nov., Anaerococcus groningensis sp. nov., Anaerococcus martiniensis sp. nov., and Anaerococcus cruorum sp. nov., isolated from human clinical specimens.</title>
        <authorList>
            <person name="Boiten K.E."/>
            <person name="Meijer J."/>
            <person name="van Wezel E.M."/>
            <person name="Veloo A.C.M."/>
        </authorList>
    </citation>
    <scope>NUCLEOTIDE SEQUENCE [LARGE SCALE GENOMIC DNA]</scope>
    <source>
        <strain evidence="3 4">ENR0874</strain>
    </source>
</reference>
<evidence type="ECO:0000313" key="4">
    <source>
        <dbReference type="Proteomes" id="UP001637994"/>
    </source>
</evidence>
<dbReference type="EMBL" id="JBGMEF010000018">
    <property type="protein sequence ID" value="MFO3667198.1"/>
    <property type="molecule type" value="Genomic_DNA"/>
</dbReference>
<comment type="caution">
    <text evidence="3">The sequence shown here is derived from an EMBL/GenBank/DDBJ whole genome shotgun (WGS) entry which is preliminary data.</text>
</comment>
<dbReference type="SUPFAM" id="SSF51735">
    <property type="entry name" value="NAD(P)-binding Rossmann-fold domains"/>
    <property type="match status" value="1"/>
</dbReference>
<comment type="similarity">
    <text evidence="1">Belongs to the NAD(P)-dependent epimerase/dehydratase family.</text>
</comment>
<name>A0ABW9ME80_9FIRM</name>
<dbReference type="Pfam" id="PF01370">
    <property type="entry name" value="Epimerase"/>
    <property type="match status" value="1"/>
</dbReference>
<feature type="domain" description="NAD-dependent epimerase/dehydratase" evidence="2">
    <location>
        <begin position="3"/>
        <end position="249"/>
    </location>
</feature>
<dbReference type="PANTHER" id="PTHR43000">
    <property type="entry name" value="DTDP-D-GLUCOSE 4,6-DEHYDRATASE-RELATED"/>
    <property type="match status" value="1"/>
</dbReference>
<evidence type="ECO:0000256" key="1">
    <source>
        <dbReference type="ARBA" id="ARBA00007637"/>
    </source>
</evidence>
<gene>
    <name evidence="3" type="ORF">ACCQ42_05375</name>
</gene>
<dbReference type="InterPro" id="IPR036291">
    <property type="entry name" value="NAD(P)-bd_dom_sf"/>
</dbReference>
<dbReference type="Proteomes" id="UP001637994">
    <property type="component" value="Unassembled WGS sequence"/>
</dbReference>
<proteinExistence type="inferred from homology"/>
<dbReference type="InterPro" id="IPR001509">
    <property type="entry name" value="Epimerase_deHydtase"/>
</dbReference>
<evidence type="ECO:0000313" key="3">
    <source>
        <dbReference type="EMBL" id="MFO3667198.1"/>
    </source>
</evidence>
<keyword evidence="4" id="KW-1185">Reference proteome</keyword>
<dbReference type="Gene3D" id="3.40.50.720">
    <property type="entry name" value="NAD(P)-binding Rossmann-like Domain"/>
    <property type="match status" value="1"/>
</dbReference>
<protein>
    <submittedName>
        <fullName evidence="3">NAD-dependent epimerase/dehydratase family protein</fullName>
    </submittedName>
</protein>
<evidence type="ECO:0000259" key="2">
    <source>
        <dbReference type="Pfam" id="PF01370"/>
    </source>
</evidence>
<organism evidence="3 4">
    <name type="scientific">Anaerococcus kampingae</name>
    <dbReference type="NCBI Taxonomy" id="3115614"/>
    <lineage>
        <taxon>Bacteria</taxon>
        <taxon>Bacillati</taxon>
        <taxon>Bacillota</taxon>
        <taxon>Tissierellia</taxon>
        <taxon>Tissierellales</taxon>
        <taxon>Peptoniphilaceae</taxon>
        <taxon>Anaerococcus</taxon>
    </lineage>
</organism>
<accession>A0ABW9ME80</accession>
<dbReference type="RefSeq" id="WP_410035573.1">
    <property type="nucleotide sequence ID" value="NZ_JBGMEF010000018.1"/>
</dbReference>
<sequence>MYLIIGASSFIGVYTVEEFLKQGCDIIVTGRNNKFREHYDKLGVKYINLDLTKPEDFNSLPTQNIDGVILLGGLLPANSKADLENVENAAEYFEVNTIGTINLLEYCRKNKIKRVISTCSYADVRGAWGKKLITEDEPRDYIYEGDHAVYVFSKNAANDVMQYYNNQYSMKNAWFRFPPVYGVGPHDSIYVNGKIKKSGLKIFIDNAKEGKDICIFGDKNLSRDIAYVKDVAHAFYLAIKSEKTQGLYNMSSGKGVTLQEQAEIIADIWAPNPEKKSKISYRPDIQNNTSSYLFSMKKAKDDFGYIPKFSDFRLMMQDYKNDLDNSKYQELFNYVK</sequence>